<dbReference type="Proteomes" id="UP000789525">
    <property type="component" value="Unassembled WGS sequence"/>
</dbReference>
<sequence length="209" mass="22523">MYNKPRVKSLISIFLILSILLAEFPFFAHALSSIESTEDVPSTSPPSPITTPESLKSPIITSAVTEIITTEIIETLPPSSDPDSDLTPRSISLSSMPSPTTTSTVTKIVTILPSSIQFSGTETIEAFSFPSGPGYAPTSISLSSMPLSAIRVTRKTTPTESHYAVHFTPTNVPLSRNAFSSNSFPIGNYFSSHVIIICWLVITISWVSI</sequence>
<name>A0ACA9K5H3_9GLOM</name>
<evidence type="ECO:0000313" key="2">
    <source>
        <dbReference type="Proteomes" id="UP000789525"/>
    </source>
</evidence>
<evidence type="ECO:0000313" key="1">
    <source>
        <dbReference type="EMBL" id="CAG8453714.1"/>
    </source>
</evidence>
<protein>
    <submittedName>
        <fullName evidence="1">13736_t:CDS:1</fullName>
    </submittedName>
</protein>
<proteinExistence type="predicted"/>
<organism evidence="1 2">
    <name type="scientific">Acaulospora colombiana</name>
    <dbReference type="NCBI Taxonomy" id="27376"/>
    <lineage>
        <taxon>Eukaryota</taxon>
        <taxon>Fungi</taxon>
        <taxon>Fungi incertae sedis</taxon>
        <taxon>Mucoromycota</taxon>
        <taxon>Glomeromycotina</taxon>
        <taxon>Glomeromycetes</taxon>
        <taxon>Diversisporales</taxon>
        <taxon>Acaulosporaceae</taxon>
        <taxon>Acaulospora</taxon>
    </lineage>
</organism>
<accession>A0ACA9K5H3</accession>
<reference evidence="1" key="1">
    <citation type="submission" date="2021-06" db="EMBL/GenBank/DDBJ databases">
        <authorList>
            <person name="Kallberg Y."/>
            <person name="Tangrot J."/>
            <person name="Rosling A."/>
        </authorList>
    </citation>
    <scope>NUCLEOTIDE SEQUENCE</scope>
    <source>
        <strain evidence="1">CL356</strain>
    </source>
</reference>
<comment type="caution">
    <text evidence="1">The sequence shown here is derived from an EMBL/GenBank/DDBJ whole genome shotgun (WGS) entry which is preliminary data.</text>
</comment>
<gene>
    <name evidence="1" type="ORF">ACOLOM_LOCUS873</name>
</gene>
<keyword evidence="2" id="KW-1185">Reference proteome</keyword>
<dbReference type="EMBL" id="CAJVPT010000953">
    <property type="protein sequence ID" value="CAG8453714.1"/>
    <property type="molecule type" value="Genomic_DNA"/>
</dbReference>